<sequence length="241" mass="28373">MTEKIIKRGDIYKVVLDPTIGREIKKTRRCVVISNNQQNLYSPLIIVIPITSDMDKLYSWEVVIQSEGKERKILTDQIRSVDKERIREYKGKVGYETLIKLEKALSVVLALRRELQELYDLTQIPTKVLREELSRREKEKGSYKLKLIAYNLENSSELVRIDNHHGKAPHYHINGKQKFFTWISLAETERLFLQLTQEKFVKEIFTHLEETIKTDKKYIQSKNISITNDLAVINRILSKTR</sequence>
<name>A0A9N9D9J8_9GLOM</name>
<reference evidence="1" key="1">
    <citation type="submission" date="2021-06" db="EMBL/GenBank/DDBJ databases">
        <authorList>
            <person name="Kallberg Y."/>
            <person name="Tangrot J."/>
            <person name="Rosling A."/>
        </authorList>
    </citation>
    <scope>NUCLEOTIDE SEQUENCE</scope>
    <source>
        <strain evidence="1">AZ414A</strain>
    </source>
</reference>
<proteinExistence type="predicted"/>
<dbReference type="GO" id="GO:0006402">
    <property type="term" value="P:mRNA catabolic process"/>
    <property type="evidence" value="ECO:0007669"/>
    <property type="project" value="TreeGrafter"/>
</dbReference>
<dbReference type="GO" id="GO:0003677">
    <property type="term" value="F:DNA binding"/>
    <property type="evidence" value="ECO:0007669"/>
    <property type="project" value="InterPro"/>
</dbReference>
<dbReference type="Proteomes" id="UP000789706">
    <property type="component" value="Unassembled WGS sequence"/>
</dbReference>
<dbReference type="GO" id="GO:0016075">
    <property type="term" value="P:rRNA catabolic process"/>
    <property type="evidence" value="ECO:0007669"/>
    <property type="project" value="TreeGrafter"/>
</dbReference>
<gene>
    <name evidence="1" type="ORF">DEBURN_LOCUS10743</name>
</gene>
<protein>
    <submittedName>
        <fullName evidence="1">3933_t:CDS:1</fullName>
    </submittedName>
</protein>
<dbReference type="AlphaFoldDB" id="A0A9N9D9J8"/>
<feature type="non-terminal residue" evidence="1">
    <location>
        <position position="241"/>
    </location>
</feature>
<keyword evidence="2" id="KW-1185">Reference proteome</keyword>
<evidence type="ECO:0000313" key="2">
    <source>
        <dbReference type="Proteomes" id="UP000789706"/>
    </source>
</evidence>
<organism evidence="1 2">
    <name type="scientific">Diversispora eburnea</name>
    <dbReference type="NCBI Taxonomy" id="1213867"/>
    <lineage>
        <taxon>Eukaryota</taxon>
        <taxon>Fungi</taxon>
        <taxon>Fungi incertae sedis</taxon>
        <taxon>Mucoromycota</taxon>
        <taxon>Glomeromycotina</taxon>
        <taxon>Glomeromycetes</taxon>
        <taxon>Diversisporales</taxon>
        <taxon>Diversisporaceae</taxon>
        <taxon>Diversispora</taxon>
    </lineage>
</organism>
<dbReference type="InterPro" id="IPR003477">
    <property type="entry name" value="PemK-like"/>
</dbReference>
<dbReference type="OrthoDB" id="2413141at2759"/>
<dbReference type="Gene3D" id="2.30.30.110">
    <property type="match status" value="1"/>
</dbReference>
<dbReference type="GO" id="GO:0004521">
    <property type="term" value="F:RNA endonuclease activity"/>
    <property type="evidence" value="ECO:0007669"/>
    <property type="project" value="TreeGrafter"/>
</dbReference>
<dbReference type="SUPFAM" id="SSF50118">
    <property type="entry name" value="Cell growth inhibitor/plasmid maintenance toxic component"/>
    <property type="match status" value="1"/>
</dbReference>
<comment type="caution">
    <text evidence="1">The sequence shown here is derived from an EMBL/GenBank/DDBJ whole genome shotgun (WGS) entry which is preliminary data.</text>
</comment>
<evidence type="ECO:0000313" key="1">
    <source>
        <dbReference type="EMBL" id="CAG8630214.1"/>
    </source>
</evidence>
<accession>A0A9N9D9J8</accession>
<dbReference type="InterPro" id="IPR011067">
    <property type="entry name" value="Plasmid_toxin/cell-grow_inhib"/>
</dbReference>
<dbReference type="EMBL" id="CAJVPK010003709">
    <property type="protein sequence ID" value="CAG8630214.1"/>
    <property type="molecule type" value="Genomic_DNA"/>
</dbReference>
<dbReference type="Pfam" id="PF02452">
    <property type="entry name" value="PemK_toxin"/>
    <property type="match status" value="1"/>
</dbReference>
<dbReference type="PANTHER" id="PTHR33988">
    <property type="entry name" value="ENDORIBONUCLEASE MAZF-RELATED"/>
    <property type="match status" value="1"/>
</dbReference>